<comment type="similarity">
    <text evidence="1 8 9 10">Belongs to the TRAFAC class TrmE-Era-EngA-EngB-Septin-like GTPase superfamily. EngA (Der) GTPase family.</text>
</comment>
<comment type="subunit">
    <text evidence="8">Associates with the 50S ribosomal subunit.</text>
</comment>
<dbReference type="PANTHER" id="PTHR43834:SF6">
    <property type="entry name" value="GTPASE DER"/>
    <property type="match status" value="1"/>
</dbReference>
<dbReference type="FunFam" id="3.40.50.300:FF:000057">
    <property type="entry name" value="GTPase Der"/>
    <property type="match status" value="1"/>
</dbReference>
<dbReference type="HAMAP" id="MF_00195">
    <property type="entry name" value="GTPase_Der"/>
    <property type="match status" value="1"/>
</dbReference>
<dbReference type="FunFam" id="3.40.50.300:FF:000040">
    <property type="entry name" value="GTPase Der"/>
    <property type="match status" value="1"/>
</dbReference>
<dbReference type="InterPro" id="IPR016484">
    <property type="entry name" value="GTPase_Der"/>
</dbReference>
<evidence type="ECO:0000259" key="11">
    <source>
        <dbReference type="PROSITE" id="PS51712"/>
    </source>
</evidence>
<feature type="domain" description="EngA-type G" evidence="11">
    <location>
        <begin position="3"/>
        <end position="166"/>
    </location>
</feature>
<evidence type="ECO:0000256" key="5">
    <source>
        <dbReference type="ARBA" id="ARBA00022741"/>
    </source>
</evidence>
<dbReference type="InterPro" id="IPR027417">
    <property type="entry name" value="P-loop_NTPase"/>
</dbReference>
<keyword evidence="4 10" id="KW-0677">Repeat</keyword>
<dbReference type="InterPro" id="IPR032859">
    <property type="entry name" value="KH_dom-like"/>
</dbReference>
<evidence type="ECO:0000313" key="12">
    <source>
        <dbReference type="EMBL" id="VFJ58739.1"/>
    </source>
</evidence>
<feature type="binding site" evidence="8">
    <location>
        <begin position="238"/>
        <end position="242"/>
    </location>
    <ligand>
        <name>GTP</name>
        <dbReference type="ChEBI" id="CHEBI:37565"/>
        <label>2</label>
    </ligand>
</feature>
<dbReference type="CDD" id="cd01894">
    <property type="entry name" value="EngA1"/>
    <property type="match status" value="1"/>
</dbReference>
<evidence type="ECO:0000256" key="10">
    <source>
        <dbReference type="RuleBase" id="RU004481"/>
    </source>
</evidence>
<dbReference type="AlphaFoldDB" id="A0A450SXK4"/>
<dbReference type="PIRSF" id="PIRSF006485">
    <property type="entry name" value="GTP-binding_EngA"/>
    <property type="match status" value="1"/>
</dbReference>
<accession>A0A450SXK4</accession>
<dbReference type="SMART" id="SM00382">
    <property type="entry name" value="AAA"/>
    <property type="match status" value="2"/>
</dbReference>
<dbReference type="InterPro" id="IPR015946">
    <property type="entry name" value="KH_dom-like_a/b"/>
</dbReference>
<evidence type="ECO:0000256" key="4">
    <source>
        <dbReference type="ARBA" id="ARBA00022737"/>
    </source>
</evidence>
<keyword evidence="5 8" id="KW-0547">Nucleotide-binding</keyword>
<dbReference type="Pfam" id="PF01926">
    <property type="entry name" value="MMR_HSR1"/>
    <property type="match status" value="2"/>
</dbReference>
<evidence type="ECO:0000256" key="9">
    <source>
        <dbReference type="PROSITE-ProRule" id="PRU01049"/>
    </source>
</evidence>
<dbReference type="FunFam" id="3.30.300.20:FF:000004">
    <property type="entry name" value="GTPase Der"/>
    <property type="match status" value="1"/>
</dbReference>
<dbReference type="GO" id="GO:0005525">
    <property type="term" value="F:GTP binding"/>
    <property type="evidence" value="ECO:0007669"/>
    <property type="project" value="UniProtKB-UniRule"/>
</dbReference>
<dbReference type="NCBIfam" id="TIGR00231">
    <property type="entry name" value="small_GTP"/>
    <property type="match status" value="2"/>
</dbReference>
<dbReference type="PANTHER" id="PTHR43834">
    <property type="entry name" value="GTPASE DER"/>
    <property type="match status" value="1"/>
</dbReference>
<keyword evidence="3 8" id="KW-0690">Ribosome biogenesis</keyword>
<feature type="binding site" evidence="8">
    <location>
        <begin position="56"/>
        <end position="60"/>
    </location>
    <ligand>
        <name>GTP</name>
        <dbReference type="ChEBI" id="CHEBI:37565"/>
        <label>1</label>
    </ligand>
</feature>
<dbReference type="GO" id="GO:0042254">
    <property type="term" value="P:ribosome biogenesis"/>
    <property type="evidence" value="ECO:0007669"/>
    <property type="project" value="UniProtKB-KW"/>
</dbReference>
<organism evidence="12">
    <name type="scientific">Candidatus Kentrum sp. FW</name>
    <dbReference type="NCBI Taxonomy" id="2126338"/>
    <lineage>
        <taxon>Bacteria</taxon>
        <taxon>Pseudomonadati</taxon>
        <taxon>Pseudomonadota</taxon>
        <taxon>Gammaproteobacteria</taxon>
        <taxon>Candidatus Kentrum</taxon>
    </lineage>
</organism>
<evidence type="ECO:0000256" key="3">
    <source>
        <dbReference type="ARBA" id="ARBA00022517"/>
    </source>
</evidence>
<dbReference type="PROSITE" id="PS51712">
    <property type="entry name" value="G_ENGA"/>
    <property type="match status" value="2"/>
</dbReference>
<keyword evidence="6 8" id="KW-0342">GTP-binding</keyword>
<dbReference type="Gene3D" id="3.40.50.300">
    <property type="entry name" value="P-loop containing nucleotide triphosphate hydrolases"/>
    <property type="match status" value="2"/>
</dbReference>
<evidence type="ECO:0000256" key="1">
    <source>
        <dbReference type="ARBA" id="ARBA00008279"/>
    </source>
</evidence>
<feature type="binding site" evidence="8">
    <location>
        <begin position="303"/>
        <end position="306"/>
    </location>
    <ligand>
        <name>GTP</name>
        <dbReference type="ChEBI" id="CHEBI:37565"/>
        <label>2</label>
    </ligand>
</feature>
<feature type="domain" description="EngA-type G" evidence="11">
    <location>
        <begin position="185"/>
        <end position="358"/>
    </location>
</feature>
<dbReference type="InterPro" id="IPR031166">
    <property type="entry name" value="G_ENGA"/>
</dbReference>
<dbReference type="NCBIfam" id="TIGR03594">
    <property type="entry name" value="GTPase_EngA"/>
    <property type="match status" value="1"/>
</dbReference>
<dbReference type="Gene3D" id="3.30.300.20">
    <property type="match status" value="1"/>
</dbReference>
<proteinExistence type="inferred from homology"/>
<dbReference type="SUPFAM" id="SSF52540">
    <property type="entry name" value="P-loop containing nucleoside triphosphate hydrolases"/>
    <property type="match status" value="2"/>
</dbReference>
<evidence type="ECO:0000256" key="7">
    <source>
        <dbReference type="ARBA" id="ARBA00032345"/>
    </source>
</evidence>
<feature type="binding site" evidence="8">
    <location>
        <begin position="191"/>
        <end position="198"/>
    </location>
    <ligand>
        <name>GTP</name>
        <dbReference type="ChEBI" id="CHEBI:37565"/>
        <label>2</label>
    </ligand>
</feature>
<dbReference type="GO" id="GO:0043022">
    <property type="term" value="F:ribosome binding"/>
    <property type="evidence" value="ECO:0007669"/>
    <property type="project" value="TreeGrafter"/>
</dbReference>
<dbReference type="InterPro" id="IPR006073">
    <property type="entry name" value="GTP-bd"/>
</dbReference>
<evidence type="ECO:0000256" key="6">
    <source>
        <dbReference type="ARBA" id="ARBA00023134"/>
    </source>
</evidence>
<comment type="function">
    <text evidence="8 10">GTPase that plays an essential role in the late steps of ribosome biogenesis.</text>
</comment>
<dbReference type="Pfam" id="PF14714">
    <property type="entry name" value="KH_dom-like"/>
    <property type="match status" value="1"/>
</dbReference>
<feature type="binding site" evidence="8">
    <location>
        <begin position="9"/>
        <end position="16"/>
    </location>
    <ligand>
        <name>GTP</name>
        <dbReference type="ChEBI" id="CHEBI:37565"/>
        <label>1</label>
    </ligand>
</feature>
<dbReference type="EMBL" id="CAADFD010000043">
    <property type="protein sequence ID" value="VFJ58739.1"/>
    <property type="molecule type" value="Genomic_DNA"/>
</dbReference>
<dbReference type="InterPro" id="IPR005225">
    <property type="entry name" value="Small_GTP-bd"/>
</dbReference>
<gene>
    <name evidence="8" type="primary">der</name>
    <name evidence="12" type="ORF">BECKFW1821B_GA0114236_104316</name>
</gene>
<evidence type="ECO:0000256" key="8">
    <source>
        <dbReference type="HAMAP-Rule" id="MF_00195"/>
    </source>
</evidence>
<protein>
    <recommendedName>
        <fullName evidence="2 8">GTPase Der</fullName>
    </recommendedName>
    <alternativeName>
        <fullName evidence="7 8">GTP-binding protein EngA</fullName>
    </alternativeName>
</protein>
<reference evidence="12" key="1">
    <citation type="submission" date="2019-02" db="EMBL/GenBank/DDBJ databases">
        <authorList>
            <person name="Gruber-Vodicka R. H."/>
            <person name="Seah K. B. B."/>
        </authorList>
    </citation>
    <scope>NUCLEOTIDE SEQUENCE</scope>
    <source>
        <strain evidence="12">BECK_BZ106</strain>
    </source>
</reference>
<dbReference type="CDD" id="cd01895">
    <property type="entry name" value="EngA2"/>
    <property type="match status" value="1"/>
</dbReference>
<sequence length="470" mass="51517">MLPVVAIVGRPNVGKSTLFNCLTRSRDALVANEPGLTRDRQYGTGKVGHVPYLVVDTGGLTDDPADLSRLTVEQTLTALHETDITLFIVDARQGLTPIDQEIATRLRPFGKSVIVVANKIDGLDQRVVTADFHALGLGDPWPIAAVHGRGVSTMMADVTSRFLAGDPSDKEGTLPRLEEDQLPGIKVAIIGRPNVGKSTLVNRLLGEVRVVVHDHPGTTRDSIAVPLSRAGKPYVLIDTAGIRRRARVSEKIEKFSIIKSLQAIEATDVTIMLVDALEGITDQDAHLIGFITDAGRALVIGLNKWDATTSDSRKRVRAVLERKLPFADFVPVHTISARLGSGVGSLFDSVDAVWESTSRALPTPVLTTILREAVARHPPPLVRGRRIKLRYAHQGGRRPPTIVVHGNQTENVSESYRRYLAGAFRQALQLIGTPVRVELRTSENPYKGRKNLLTPRQRRKRARLLKHVKK</sequence>
<feature type="binding site" evidence="8">
    <location>
        <begin position="118"/>
        <end position="121"/>
    </location>
    <ligand>
        <name>GTP</name>
        <dbReference type="ChEBI" id="CHEBI:37565"/>
        <label>1</label>
    </ligand>
</feature>
<evidence type="ECO:0000256" key="2">
    <source>
        <dbReference type="ARBA" id="ARBA00020953"/>
    </source>
</evidence>
<name>A0A450SXK4_9GAMM</name>
<dbReference type="PRINTS" id="PR00326">
    <property type="entry name" value="GTP1OBG"/>
</dbReference>
<dbReference type="InterPro" id="IPR003593">
    <property type="entry name" value="AAA+_ATPase"/>
</dbReference>